<proteinExistence type="predicted"/>
<accession>A0AAE1ZKV5</accession>
<sequence>MKKTFQPIINILSTKLKQNTYSSSSLWVPFTKSSNAIGHIHFSLEYTSTLKTLNVVISHLTGVSTFGKTSTSQMSHPSQIKATFIVVLQLRKIEIVRYNSGECYVESDALHKRRFTAPVQTSSNPYFDQSFVFPIPTNYLKHCELVFSIFHTSSTEHTIEFIDTAESSNCNESVSHSTNYDMHQLHHHYKWKSLEFQKYLDAMQCIGEAIYKIDLNKLIQYPKQFSHIWQEFYPPTNSDEKSALNKNEMNLDSEEKKRPVTENQEEKYIPKQETMVLGLSKQPMMEFSIMFTKQWSSFNMHVKRIRNLKVQTNEKLIFCATYYLNNIILQSLTSESIKINELQNKQYTINNKIQNNNHILDDIQIPYNKQLTLTIEINELINYQQNIQIIFELFIQTIINNEKECLGKIVLCSKNYNNVNNHHSEDDEDELPTLQYNELIQELYKLKKYNSLDSTRRITYWHPIDRL</sequence>
<dbReference type="SUPFAM" id="SSF49562">
    <property type="entry name" value="C2 domain (Calcium/lipid-binding domain, CaLB)"/>
    <property type="match status" value="1"/>
</dbReference>
<name>A0AAE1ZKV5_SCHME</name>
<dbReference type="InterPro" id="IPR000008">
    <property type="entry name" value="C2_dom"/>
</dbReference>
<dbReference type="Gene3D" id="2.60.40.150">
    <property type="entry name" value="C2 domain"/>
    <property type="match status" value="1"/>
</dbReference>
<protein>
    <recommendedName>
        <fullName evidence="1">C2 domain-containing protein</fullName>
    </recommendedName>
</protein>
<reference evidence="2" key="2">
    <citation type="journal article" date="2023" name="Infect Dis Poverty">
        <title>Chromosome-scale genome of the human blood fluke Schistosoma mekongi and its implications for public health.</title>
        <authorList>
            <person name="Zhou M."/>
            <person name="Xu L."/>
            <person name="Xu D."/>
            <person name="Chen W."/>
            <person name="Khan J."/>
            <person name="Hu Y."/>
            <person name="Huang H."/>
            <person name="Wei H."/>
            <person name="Zhang Y."/>
            <person name="Chusongsang P."/>
            <person name="Tanasarnprasert K."/>
            <person name="Hu X."/>
            <person name="Limpanont Y."/>
            <person name="Lv Z."/>
        </authorList>
    </citation>
    <scope>NUCLEOTIDE SEQUENCE</scope>
    <source>
        <strain evidence="2">LV_2022a</strain>
    </source>
</reference>
<dbReference type="AlphaFoldDB" id="A0AAE1ZKV5"/>
<dbReference type="InterPro" id="IPR035892">
    <property type="entry name" value="C2_domain_sf"/>
</dbReference>
<feature type="domain" description="C2" evidence="1">
    <location>
        <begin position="103"/>
        <end position="166"/>
    </location>
</feature>
<gene>
    <name evidence="2" type="ORF">MN116_000823</name>
</gene>
<evidence type="ECO:0000313" key="3">
    <source>
        <dbReference type="Proteomes" id="UP001292079"/>
    </source>
</evidence>
<dbReference type="EMBL" id="JALJAT010000001">
    <property type="protein sequence ID" value="KAK4475543.1"/>
    <property type="molecule type" value="Genomic_DNA"/>
</dbReference>
<evidence type="ECO:0000259" key="1">
    <source>
        <dbReference type="Pfam" id="PF00168"/>
    </source>
</evidence>
<dbReference type="Pfam" id="PF00168">
    <property type="entry name" value="C2"/>
    <property type="match status" value="1"/>
</dbReference>
<evidence type="ECO:0000313" key="2">
    <source>
        <dbReference type="EMBL" id="KAK4475543.1"/>
    </source>
</evidence>
<dbReference type="Proteomes" id="UP001292079">
    <property type="component" value="Unassembled WGS sequence"/>
</dbReference>
<comment type="caution">
    <text evidence="2">The sequence shown here is derived from an EMBL/GenBank/DDBJ whole genome shotgun (WGS) entry which is preliminary data.</text>
</comment>
<reference evidence="2" key="1">
    <citation type="submission" date="2022-04" db="EMBL/GenBank/DDBJ databases">
        <authorList>
            <person name="Xu L."/>
            <person name="Lv Z."/>
        </authorList>
    </citation>
    <scope>NUCLEOTIDE SEQUENCE</scope>
    <source>
        <strain evidence="2">LV_2022a</strain>
    </source>
</reference>
<organism evidence="2 3">
    <name type="scientific">Schistosoma mekongi</name>
    <name type="common">Parasitic worm</name>
    <dbReference type="NCBI Taxonomy" id="38744"/>
    <lineage>
        <taxon>Eukaryota</taxon>
        <taxon>Metazoa</taxon>
        <taxon>Spiralia</taxon>
        <taxon>Lophotrochozoa</taxon>
        <taxon>Platyhelminthes</taxon>
        <taxon>Trematoda</taxon>
        <taxon>Digenea</taxon>
        <taxon>Strigeidida</taxon>
        <taxon>Schistosomatoidea</taxon>
        <taxon>Schistosomatidae</taxon>
        <taxon>Schistosoma</taxon>
    </lineage>
</organism>
<keyword evidence="3" id="KW-1185">Reference proteome</keyword>